<gene>
    <name evidence="1" type="ORF">KL86DES1_20638</name>
</gene>
<sequence>MDNPICGQPLPGGLACFTFSGSNKLLAKAVPAMENLFNSKLFINNL</sequence>
<organism evidence="1">
    <name type="scientific">uncultured Desulfovibrio sp</name>
    <dbReference type="NCBI Taxonomy" id="167968"/>
    <lineage>
        <taxon>Bacteria</taxon>
        <taxon>Pseudomonadati</taxon>
        <taxon>Thermodesulfobacteriota</taxon>
        <taxon>Desulfovibrionia</taxon>
        <taxon>Desulfovibrionales</taxon>
        <taxon>Desulfovibrionaceae</taxon>
        <taxon>Desulfovibrio</taxon>
        <taxon>environmental samples</taxon>
    </lineage>
</organism>
<name>A0A212L4I3_9BACT</name>
<reference evidence="1" key="1">
    <citation type="submission" date="2016-08" db="EMBL/GenBank/DDBJ databases">
        <authorList>
            <person name="Seilhamer J.J."/>
        </authorList>
    </citation>
    <scope>NUCLEOTIDE SEQUENCE</scope>
    <source>
        <strain evidence="1">86-1</strain>
    </source>
</reference>
<protein>
    <submittedName>
        <fullName evidence="1">Uncharacterized protein</fullName>
    </submittedName>
</protein>
<accession>A0A212L4I3</accession>
<dbReference type="EMBL" id="FMJC01000002">
    <property type="protein sequence ID" value="SCM72473.1"/>
    <property type="molecule type" value="Genomic_DNA"/>
</dbReference>
<dbReference type="AlphaFoldDB" id="A0A212L4I3"/>
<evidence type="ECO:0000313" key="1">
    <source>
        <dbReference type="EMBL" id="SCM72473.1"/>
    </source>
</evidence>
<dbReference type="RefSeq" id="WP_179980222.1">
    <property type="nucleotide sequence ID" value="NZ_LT608333.1"/>
</dbReference>
<proteinExistence type="predicted"/>